<proteinExistence type="predicted"/>
<dbReference type="Proteomes" id="UP001165427">
    <property type="component" value="Unassembled WGS sequence"/>
</dbReference>
<protein>
    <submittedName>
        <fullName evidence="1">Uncharacterized protein</fullName>
    </submittedName>
</protein>
<evidence type="ECO:0000313" key="1">
    <source>
        <dbReference type="EMBL" id="MCJ8503152.1"/>
    </source>
</evidence>
<name>A0AA41R7V4_9BACT</name>
<keyword evidence="2" id="KW-1185">Reference proteome</keyword>
<reference evidence="1" key="1">
    <citation type="submission" date="2022-04" db="EMBL/GenBank/DDBJ databases">
        <title>Desulfatitalea alkaliphila sp. nov., a novel anaerobic sulfate-reducing bacterium isolated from terrestrial mud volcano, Taman Peninsula, Russia.</title>
        <authorList>
            <person name="Khomyakova M.A."/>
            <person name="Merkel A.Y."/>
            <person name="Slobodkin A.I."/>
        </authorList>
    </citation>
    <scope>NUCLEOTIDE SEQUENCE</scope>
    <source>
        <strain evidence="1">M08but</strain>
    </source>
</reference>
<dbReference type="EMBL" id="JALJRB010000052">
    <property type="protein sequence ID" value="MCJ8503152.1"/>
    <property type="molecule type" value="Genomic_DNA"/>
</dbReference>
<gene>
    <name evidence="1" type="ORF">MRX98_21445</name>
</gene>
<sequence length="276" mass="31312">MTLVAAWVKQNKGGQELYVASDSRLNGGQTWDIGTKVLDLGRGDAVIAFAGLTENAYPLMLQLQSAVKMHPKVRSRASDLTTLKGHVLRIFNAMWVTIANLPEGQHLPDPAKVGFILAGYSWMSHAFKIWTVYFHSPTNEFKFRSASTHKKKGGGNKYFQYIGDHANLAFNRTYEMLKARNRIFSIGMKMEPFEVLLEFIRDESKPSIGGSPQIIKIYQHLNTLPYNTYWPNRVAGSIAFAGRQLLPYERNEYLAMDPDTFEIEAPEWPDAHMHKT</sequence>
<dbReference type="AlphaFoldDB" id="A0AA41R7V4"/>
<organism evidence="1 2">
    <name type="scientific">Desulfatitalea alkaliphila</name>
    <dbReference type="NCBI Taxonomy" id="2929485"/>
    <lineage>
        <taxon>Bacteria</taxon>
        <taxon>Pseudomonadati</taxon>
        <taxon>Thermodesulfobacteriota</taxon>
        <taxon>Desulfobacteria</taxon>
        <taxon>Desulfobacterales</taxon>
        <taxon>Desulfosarcinaceae</taxon>
        <taxon>Desulfatitalea</taxon>
    </lineage>
</organism>
<accession>A0AA41R7V4</accession>
<comment type="caution">
    <text evidence="1">The sequence shown here is derived from an EMBL/GenBank/DDBJ whole genome shotgun (WGS) entry which is preliminary data.</text>
</comment>
<dbReference type="RefSeq" id="WP_246915096.1">
    <property type="nucleotide sequence ID" value="NZ_JALJRB010000052.1"/>
</dbReference>
<evidence type="ECO:0000313" key="2">
    <source>
        <dbReference type="Proteomes" id="UP001165427"/>
    </source>
</evidence>